<protein>
    <submittedName>
        <fullName evidence="1">Uncharacterized protein</fullName>
    </submittedName>
</protein>
<accession>A0ABS3W2G3</accession>
<proteinExistence type="predicted"/>
<feature type="non-terminal residue" evidence="1">
    <location>
        <position position="1"/>
    </location>
</feature>
<reference evidence="1 2" key="1">
    <citation type="submission" date="2019-12" db="EMBL/GenBank/DDBJ databases">
        <title>Whole genome sequencing of endophytic Actinobacterium Micromonospora sp. MPMI6T.</title>
        <authorList>
            <person name="Evv R."/>
            <person name="Podile A.R."/>
        </authorList>
    </citation>
    <scope>NUCLEOTIDE SEQUENCE [LARGE SCALE GENOMIC DNA]</scope>
    <source>
        <strain evidence="1 2">MPMI6</strain>
    </source>
</reference>
<name>A0ABS3W2G3_MICEH</name>
<evidence type="ECO:0000313" key="1">
    <source>
        <dbReference type="EMBL" id="MBO4210962.1"/>
    </source>
</evidence>
<gene>
    <name evidence="1" type="ORF">GSF22_33970</name>
</gene>
<comment type="caution">
    <text evidence="1">The sequence shown here is derived from an EMBL/GenBank/DDBJ whole genome shotgun (WGS) entry which is preliminary data.</text>
</comment>
<dbReference type="EMBL" id="WVUH01000714">
    <property type="protein sequence ID" value="MBO4210962.1"/>
    <property type="molecule type" value="Genomic_DNA"/>
</dbReference>
<sequence>AAASAQATAAARRFAATLLEFLNGYRPVGQLRSLASPAQAGSLVEQLSRTMTRLGPPVRSDARPRIRLRALRACEPRPGVVEAAAVLDGPEKRVWAIAFRLEQQPGRWVTTVLQAI</sequence>
<keyword evidence="2" id="KW-1185">Reference proteome</keyword>
<dbReference type="Proteomes" id="UP000823521">
    <property type="component" value="Unassembled WGS sequence"/>
</dbReference>
<dbReference type="RefSeq" id="WP_244454631.1">
    <property type="nucleotide sequence ID" value="NZ_WVUH01000714.1"/>
</dbReference>
<organism evidence="1 2">
    <name type="scientific">Micromonospora echinofusca</name>
    <dbReference type="NCBI Taxonomy" id="47858"/>
    <lineage>
        <taxon>Bacteria</taxon>
        <taxon>Bacillati</taxon>
        <taxon>Actinomycetota</taxon>
        <taxon>Actinomycetes</taxon>
        <taxon>Micromonosporales</taxon>
        <taxon>Micromonosporaceae</taxon>
        <taxon>Micromonospora</taxon>
    </lineage>
</organism>
<dbReference type="InterPro" id="IPR045596">
    <property type="entry name" value="DUF6459"/>
</dbReference>
<evidence type="ECO:0000313" key="2">
    <source>
        <dbReference type="Proteomes" id="UP000823521"/>
    </source>
</evidence>
<dbReference type="Pfam" id="PF20060">
    <property type="entry name" value="DUF6459"/>
    <property type="match status" value="1"/>
</dbReference>